<dbReference type="PANTHER" id="PTHR42932:SF1">
    <property type="entry name" value="GENERAL STRESS PROTEIN 20U"/>
    <property type="match status" value="1"/>
</dbReference>
<dbReference type="InterPro" id="IPR012347">
    <property type="entry name" value="Ferritin-like"/>
</dbReference>
<gene>
    <name evidence="4" type="ORF">V6984_17765</name>
</gene>
<evidence type="ECO:0000256" key="1">
    <source>
        <dbReference type="ARBA" id="ARBA00009497"/>
    </source>
</evidence>
<dbReference type="SUPFAM" id="SSF47240">
    <property type="entry name" value="Ferritin-like"/>
    <property type="match status" value="1"/>
</dbReference>
<evidence type="ECO:0000313" key="5">
    <source>
        <dbReference type="Proteomes" id="UP001451571"/>
    </source>
</evidence>
<keyword evidence="5" id="KW-1185">Reference proteome</keyword>
<name>A0ABZ3ESY0_9FIRM</name>
<dbReference type="Gene3D" id="1.20.1260.10">
    <property type="match status" value="1"/>
</dbReference>
<proteinExistence type="inferred from homology"/>
<feature type="domain" description="Ferritin/DPS" evidence="3">
    <location>
        <begin position="8"/>
        <end position="145"/>
    </location>
</feature>
<dbReference type="RefSeq" id="WP_342756939.1">
    <property type="nucleotide sequence ID" value="NZ_CP146256.1"/>
</dbReference>
<dbReference type="InterPro" id="IPR023188">
    <property type="entry name" value="DPS_DNA-bd_CS"/>
</dbReference>
<dbReference type="InterPro" id="IPR002177">
    <property type="entry name" value="DPS_DNA-bd"/>
</dbReference>
<evidence type="ECO:0000259" key="3">
    <source>
        <dbReference type="Pfam" id="PF00210"/>
    </source>
</evidence>
<comment type="similarity">
    <text evidence="1 2">Belongs to the Dps family.</text>
</comment>
<dbReference type="EMBL" id="CP146256">
    <property type="protein sequence ID" value="XAH73331.1"/>
    <property type="molecule type" value="Genomic_DNA"/>
</dbReference>
<evidence type="ECO:0000256" key="2">
    <source>
        <dbReference type="RuleBase" id="RU003875"/>
    </source>
</evidence>
<dbReference type="CDD" id="cd01043">
    <property type="entry name" value="DPS"/>
    <property type="match status" value="1"/>
</dbReference>
<sequence>MSNKLYEKMNLYLANQEVNYIKLLNLHWYVKGRSFFTLHSKLEELYNHTASVIDSVAERLLALEQAPVGNMQSALKIATIKERSDTPISSDETVGLLITDIRYWINDTQEIVKLAEEAGDGVTADQFNDYLGEYQKLLWMLESYVS</sequence>
<dbReference type="InterPro" id="IPR008331">
    <property type="entry name" value="Ferritin_DPS_dom"/>
</dbReference>
<organism evidence="4 5">
    <name type="scientific">Kineothrix sedimenti</name>
    <dbReference type="NCBI Taxonomy" id="3123317"/>
    <lineage>
        <taxon>Bacteria</taxon>
        <taxon>Bacillati</taxon>
        <taxon>Bacillota</taxon>
        <taxon>Clostridia</taxon>
        <taxon>Lachnospirales</taxon>
        <taxon>Lachnospiraceae</taxon>
        <taxon>Kineothrix</taxon>
    </lineage>
</organism>
<dbReference type="Proteomes" id="UP001451571">
    <property type="component" value="Chromosome"/>
</dbReference>
<dbReference type="PRINTS" id="PR01346">
    <property type="entry name" value="HELNAPAPROT"/>
</dbReference>
<dbReference type="PANTHER" id="PTHR42932">
    <property type="entry name" value="GENERAL STRESS PROTEIN 20U"/>
    <property type="match status" value="1"/>
</dbReference>
<dbReference type="Pfam" id="PF00210">
    <property type="entry name" value="Ferritin"/>
    <property type="match status" value="1"/>
</dbReference>
<dbReference type="InterPro" id="IPR009078">
    <property type="entry name" value="Ferritin-like_SF"/>
</dbReference>
<reference evidence="4 5" key="1">
    <citation type="submission" date="2024-02" db="EMBL/GenBank/DDBJ databases">
        <title>Bacterial strain from lacustrine sediment.</title>
        <authorList>
            <person name="Petit C."/>
            <person name="Fadhlaoui K."/>
        </authorList>
    </citation>
    <scope>NUCLEOTIDE SEQUENCE [LARGE SCALE GENOMIC DNA]</scope>
    <source>
        <strain evidence="4 5">IPX-CK</strain>
    </source>
</reference>
<accession>A0ABZ3ESY0</accession>
<dbReference type="PIRSF" id="PIRSF005900">
    <property type="entry name" value="Dps"/>
    <property type="match status" value="1"/>
</dbReference>
<dbReference type="PROSITE" id="PS00818">
    <property type="entry name" value="DPS_1"/>
    <property type="match status" value="1"/>
</dbReference>
<protein>
    <submittedName>
        <fullName evidence="4">DNA starvation/stationary phase protection protein</fullName>
    </submittedName>
</protein>
<evidence type="ECO:0000313" key="4">
    <source>
        <dbReference type="EMBL" id="XAH73331.1"/>
    </source>
</evidence>